<dbReference type="AlphaFoldDB" id="A0A7L1UQ64"/>
<sequence>MESLGLPAVTLGDGTTTYLQQAGRGEKLIEGQVIELEDGTTAYIHQVTVQKEAVAFEDGQPVVLEDGSMAFIHSTAKESYGPGTFQAVQLEDGSTAYIHHPAIVAPGSTILEVQTETGLGELAGEEEDDGFDVDTINALQQYGRKDLQEEEVQSQRKGQQVGSRAFRCGYKGCGRLYTTAHHLKVHERAHTGDRPYTCDFPSCGKAFATGYGLKSHVRTHTGEKPYKCPEDLCSKAFKTSGDLQKHIRTHTGERPFKCPFVGCGRSFTTSNIRKVHIRTHTGERPYTCAEPGCGRGFTSATNYKNHMRIHTGEKPYLCTVPGCGKRFTEYSSLYKHHVVHTHCKPYTCSSCGKTYRQTSTLAMHKRSSHGELEATEESEQALYEQQQQQLEAAAAADRGSPLKSQHIAFLSEMEEDEEEDAVPTPVSLISQDGTEQVSLCQEELQALGSALGVVTQSGVLAVPGAELAGGDTGAMTVASSDGTEAQEVTIVASGAVVSEESDVAPLCHQQVALLATSHGTHIAVQLEEQQSLEEALSMATAVIHYEPVPADTALPEEG</sequence>
<dbReference type="PANTHER" id="PTHR19818:SF151">
    <property type="entry name" value="ZINC FINGER PROTEIN 76"/>
    <property type="match status" value="1"/>
</dbReference>
<evidence type="ECO:0000256" key="10">
    <source>
        <dbReference type="ARBA" id="ARBA00022843"/>
    </source>
</evidence>
<dbReference type="GO" id="GO:0005634">
    <property type="term" value="C:nucleus"/>
    <property type="evidence" value="ECO:0007669"/>
    <property type="project" value="UniProtKB-SubCell"/>
</dbReference>
<keyword evidence="4" id="KW-1017">Isopeptide bond</keyword>
<evidence type="ECO:0000256" key="6">
    <source>
        <dbReference type="ARBA" id="ARBA00022723"/>
    </source>
</evidence>
<dbReference type="Proteomes" id="UP000583915">
    <property type="component" value="Unassembled WGS sequence"/>
</dbReference>
<dbReference type="FunFam" id="3.30.160.60:FF:001102">
    <property type="entry name" value="Transcription factor IIIA"/>
    <property type="match status" value="1"/>
</dbReference>
<feature type="domain" description="C2H2-type" evidence="20">
    <location>
        <begin position="256"/>
        <end position="285"/>
    </location>
</feature>
<keyword evidence="11" id="KW-0805">Transcription regulation</keyword>
<dbReference type="PROSITE" id="PS50157">
    <property type="entry name" value="ZINC_FINGER_C2H2_2"/>
    <property type="match status" value="7"/>
</dbReference>
<evidence type="ECO:0000256" key="4">
    <source>
        <dbReference type="ARBA" id="ARBA00022499"/>
    </source>
</evidence>
<feature type="domain" description="C2H2-type" evidence="20">
    <location>
        <begin position="226"/>
        <end position="255"/>
    </location>
</feature>
<evidence type="ECO:0000256" key="16">
    <source>
        <dbReference type="ARBA" id="ARBA00068186"/>
    </source>
</evidence>
<evidence type="ECO:0000313" key="21">
    <source>
        <dbReference type="EMBL" id="NXO75018.1"/>
    </source>
</evidence>
<keyword evidence="6" id="KW-0479">Metal-binding</keyword>
<organism evidence="21 22">
    <name type="scientific">Sitta europaea</name>
    <name type="common">Eurasian nuthatch</name>
    <dbReference type="NCBI Taxonomy" id="50251"/>
    <lineage>
        <taxon>Eukaryota</taxon>
        <taxon>Metazoa</taxon>
        <taxon>Chordata</taxon>
        <taxon>Craniata</taxon>
        <taxon>Vertebrata</taxon>
        <taxon>Euteleostomi</taxon>
        <taxon>Archelosauria</taxon>
        <taxon>Archosauria</taxon>
        <taxon>Dinosauria</taxon>
        <taxon>Saurischia</taxon>
        <taxon>Theropoda</taxon>
        <taxon>Coelurosauria</taxon>
        <taxon>Aves</taxon>
        <taxon>Neognathae</taxon>
        <taxon>Neoaves</taxon>
        <taxon>Telluraves</taxon>
        <taxon>Australaves</taxon>
        <taxon>Passeriformes</taxon>
        <taxon>Sittidae</taxon>
        <taxon>Sitta</taxon>
    </lineage>
</organism>
<feature type="domain" description="C2H2-type" evidence="20">
    <location>
        <begin position="196"/>
        <end position="225"/>
    </location>
</feature>
<evidence type="ECO:0000256" key="17">
    <source>
        <dbReference type="ARBA" id="ARBA00078483"/>
    </source>
</evidence>
<feature type="domain" description="C2H2-type" evidence="20">
    <location>
        <begin position="166"/>
        <end position="195"/>
    </location>
</feature>
<dbReference type="GO" id="GO:0000981">
    <property type="term" value="F:DNA-binding transcription factor activity, RNA polymerase II-specific"/>
    <property type="evidence" value="ECO:0007669"/>
    <property type="project" value="TreeGrafter"/>
</dbReference>
<keyword evidence="5" id="KW-0690">Ribosome biogenesis</keyword>
<dbReference type="PROSITE" id="PS00028">
    <property type="entry name" value="ZINC_FINGER_C2H2_1"/>
    <property type="match status" value="7"/>
</dbReference>
<protein>
    <recommendedName>
        <fullName evidence="15">Transcription factor IIIA</fullName>
    </recommendedName>
    <alternativeName>
        <fullName evidence="17">Zinc finger protein 523</fullName>
    </alternativeName>
    <alternativeName>
        <fullName evidence="16">Zinc finger protein 76</fullName>
    </alternativeName>
</protein>
<dbReference type="GO" id="GO:0000978">
    <property type="term" value="F:RNA polymerase II cis-regulatory region sequence-specific DNA binding"/>
    <property type="evidence" value="ECO:0007669"/>
    <property type="project" value="TreeGrafter"/>
</dbReference>
<accession>A0A7L1UQ64</accession>
<dbReference type="GO" id="GO:0008270">
    <property type="term" value="F:zinc ion binding"/>
    <property type="evidence" value="ECO:0007669"/>
    <property type="project" value="UniProtKB-KW"/>
</dbReference>
<dbReference type="GO" id="GO:0045944">
    <property type="term" value="P:positive regulation of transcription by RNA polymerase II"/>
    <property type="evidence" value="ECO:0007669"/>
    <property type="project" value="UniProtKB-ARBA"/>
</dbReference>
<proteinExistence type="inferred from homology"/>
<keyword evidence="22" id="KW-1185">Reference proteome</keyword>
<feature type="compositionally biased region" description="Low complexity" evidence="19">
    <location>
        <begin position="380"/>
        <end position="396"/>
    </location>
</feature>
<evidence type="ECO:0000256" key="15">
    <source>
        <dbReference type="ARBA" id="ARBA00040434"/>
    </source>
</evidence>
<evidence type="ECO:0000256" key="1">
    <source>
        <dbReference type="ARBA" id="ARBA00003767"/>
    </source>
</evidence>
<evidence type="ECO:0000256" key="13">
    <source>
        <dbReference type="ARBA" id="ARBA00023163"/>
    </source>
</evidence>
<gene>
    <name evidence="21" type="primary">Znf76</name>
    <name evidence="21" type="ORF">SITEUR_R00033</name>
</gene>
<evidence type="ECO:0000256" key="18">
    <source>
        <dbReference type="PROSITE-ProRule" id="PRU00042"/>
    </source>
</evidence>
<dbReference type="FunFam" id="3.30.160.60:FF:000125">
    <property type="entry name" value="Putative zinc finger protein 143"/>
    <property type="match status" value="2"/>
</dbReference>
<dbReference type="FunFam" id="3.30.160.60:FF:004334">
    <property type="match status" value="1"/>
</dbReference>
<feature type="domain" description="C2H2-type" evidence="20">
    <location>
        <begin position="286"/>
        <end position="315"/>
    </location>
</feature>
<keyword evidence="14" id="KW-0539">Nucleus</keyword>
<dbReference type="EMBL" id="VXBS01000225">
    <property type="protein sequence ID" value="NXO75018.1"/>
    <property type="molecule type" value="Genomic_DNA"/>
</dbReference>
<evidence type="ECO:0000256" key="7">
    <source>
        <dbReference type="ARBA" id="ARBA00022737"/>
    </source>
</evidence>
<dbReference type="SMART" id="SM00355">
    <property type="entry name" value="ZnF_C2H2"/>
    <property type="match status" value="7"/>
</dbReference>
<evidence type="ECO:0000256" key="5">
    <source>
        <dbReference type="ARBA" id="ARBA00022517"/>
    </source>
</evidence>
<comment type="caution">
    <text evidence="21">The sequence shown here is derived from an EMBL/GenBank/DDBJ whole genome shotgun (WGS) entry which is preliminary data.</text>
</comment>
<evidence type="ECO:0000313" key="22">
    <source>
        <dbReference type="Proteomes" id="UP000583915"/>
    </source>
</evidence>
<evidence type="ECO:0000256" key="12">
    <source>
        <dbReference type="ARBA" id="ARBA00023125"/>
    </source>
</evidence>
<dbReference type="InterPro" id="IPR036236">
    <property type="entry name" value="Znf_C2H2_sf"/>
</dbReference>
<keyword evidence="13" id="KW-0804">Transcription</keyword>
<dbReference type="Pfam" id="PF00096">
    <property type="entry name" value="zf-C2H2"/>
    <property type="match status" value="5"/>
</dbReference>
<dbReference type="InterPro" id="IPR013087">
    <property type="entry name" value="Znf_C2H2_type"/>
</dbReference>
<dbReference type="FunFam" id="3.30.160.60:FF:000071">
    <property type="entry name" value="Putative zinc finger protein 143"/>
    <property type="match status" value="1"/>
</dbReference>
<evidence type="ECO:0000256" key="3">
    <source>
        <dbReference type="ARBA" id="ARBA00006991"/>
    </source>
</evidence>
<keyword evidence="12" id="KW-0238">DNA-binding</keyword>
<evidence type="ECO:0000256" key="14">
    <source>
        <dbReference type="ARBA" id="ARBA00023242"/>
    </source>
</evidence>
<evidence type="ECO:0000259" key="20">
    <source>
        <dbReference type="PROSITE" id="PS50157"/>
    </source>
</evidence>
<evidence type="ECO:0000256" key="9">
    <source>
        <dbReference type="ARBA" id="ARBA00022833"/>
    </source>
</evidence>
<keyword evidence="8 18" id="KW-0863">Zinc-finger</keyword>
<dbReference type="InterPro" id="IPR050329">
    <property type="entry name" value="GLI_C2H2-zinc-finger"/>
</dbReference>
<dbReference type="FunFam" id="3.30.160.60:FF:000236">
    <property type="entry name" value="zinc finger protein 143 isoform X1"/>
    <property type="match status" value="1"/>
</dbReference>
<feature type="domain" description="C2H2-type" evidence="20">
    <location>
        <begin position="346"/>
        <end position="374"/>
    </location>
</feature>
<feature type="non-terminal residue" evidence="21">
    <location>
        <position position="1"/>
    </location>
</feature>
<dbReference type="PANTHER" id="PTHR19818">
    <property type="entry name" value="ZINC FINGER PROTEIN ZIC AND GLI"/>
    <property type="match status" value="1"/>
</dbReference>
<dbReference type="FunFam" id="3.30.160.60:FF:000072">
    <property type="entry name" value="zinc finger protein 143 isoform X1"/>
    <property type="match status" value="1"/>
</dbReference>
<feature type="region of interest" description="Disordered" evidence="19">
    <location>
        <begin position="362"/>
        <end position="399"/>
    </location>
</feature>
<comment type="similarity">
    <text evidence="3">Belongs to the krueppel C2H2-type zinc-finger protein family.</text>
</comment>
<evidence type="ECO:0000256" key="8">
    <source>
        <dbReference type="ARBA" id="ARBA00022771"/>
    </source>
</evidence>
<evidence type="ECO:0000256" key="19">
    <source>
        <dbReference type="SAM" id="MobiDB-lite"/>
    </source>
</evidence>
<dbReference type="SUPFAM" id="SSF57667">
    <property type="entry name" value="beta-beta-alpha zinc fingers"/>
    <property type="match status" value="4"/>
</dbReference>
<feature type="domain" description="C2H2-type" evidence="20">
    <location>
        <begin position="316"/>
        <end position="345"/>
    </location>
</feature>
<dbReference type="Gene3D" id="3.30.160.60">
    <property type="entry name" value="Classic Zinc Finger"/>
    <property type="match status" value="7"/>
</dbReference>
<evidence type="ECO:0000256" key="2">
    <source>
        <dbReference type="ARBA" id="ARBA00004123"/>
    </source>
</evidence>
<name>A0A7L1UQ64_SITEU</name>
<dbReference type="GO" id="GO:0042254">
    <property type="term" value="P:ribosome biogenesis"/>
    <property type="evidence" value="ECO:0007669"/>
    <property type="project" value="UniProtKB-KW"/>
</dbReference>
<comment type="subcellular location">
    <subcellularLocation>
        <location evidence="2">Nucleus</location>
    </subcellularLocation>
</comment>
<evidence type="ECO:0000256" key="11">
    <source>
        <dbReference type="ARBA" id="ARBA00023015"/>
    </source>
</evidence>
<keyword evidence="7" id="KW-0677">Repeat</keyword>
<comment type="function">
    <text evidence="1">May be involved in transcriptional regulation.</text>
</comment>
<reference evidence="21 22" key="1">
    <citation type="submission" date="2019-09" db="EMBL/GenBank/DDBJ databases">
        <title>Bird 10,000 Genomes (B10K) Project - Family phase.</title>
        <authorList>
            <person name="Zhang G."/>
        </authorList>
    </citation>
    <scope>NUCLEOTIDE SEQUENCE [LARGE SCALE GENOMIC DNA]</scope>
    <source>
        <strain evidence="21">B10K-DU-002-25</strain>
        <tissue evidence="21">Muscle</tissue>
    </source>
</reference>
<keyword evidence="10" id="KW-0832">Ubl conjugation</keyword>
<keyword evidence="9" id="KW-0862">Zinc</keyword>
<feature type="non-terminal residue" evidence="21">
    <location>
        <position position="558"/>
    </location>
</feature>